<dbReference type="SUPFAM" id="SSF54184">
    <property type="entry name" value="Penicillin-binding protein 2x (pbp-2x), c-terminal domain"/>
    <property type="match status" value="1"/>
</dbReference>
<evidence type="ECO:0000259" key="3">
    <source>
        <dbReference type="PROSITE" id="PS51178"/>
    </source>
</evidence>
<dbReference type="PANTHER" id="PTHR30627:SF1">
    <property type="entry name" value="PEPTIDOGLYCAN D,D-TRANSPEPTIDASE FTSI"/>
    <property type="match status" value="1"/>
</dbReference>
<dbReference type="SUPFAM" id="SSF56601">
    <property type="entry name" value="beta-lactamase/transpeptidase-like"/>
    <property type="match status" value="1"/>
</dbReference>
<gene>
    <name evidence="4" type="ORF">METZ01_LOCUS8767</name>
</gene>
<dbReference type="InterPro" id="IPR005311">
    <property type="entry name" value="PBP_dimer"/>
</dbReference>
<dbReference type="Gene3D" id="3.90.1310.10">
    <property type="entry name" value="Penicillin-binding protein 2a (Domain 2)"/>
    <property type="match status" value="1"/>
</dbReference>
<dbReference type="GO" id="GO:0071555">
    <property type="term" value="P:cell wall organization"/>
    <property type="evidence" value="ECO:0007669"/>
    <property type="project" value="TreeGrafter"/>
</dbReference>
<organism evidence="4">
    <name type="scientific">marine metagenome</name>
    <dbReference type="NCBI Taxonomy" id="408172"/>
    <lineage>
        <taxon>unclassified sequences</taxon>
        <taxon>metagenomes</taxon>
        <taxon>ecological metagenomes</taxon>
    </lineage>
</organism>
<sequence>MMVLAWIGLSMRLFQIQILDGSKYREQGSRQAQAQIPIPAVRGNIYDRNNKSLTRNIIKYSFATYPNKIGNPKMLANIMSNHFGRSPDYYNQKLTRNKTFTYLERNMNRDDCQEFLDELPAGLIVERDSHRFYPNGNIGAQLIGYTDPDNRGLTGLEQKFDHYLTGTAGWVIRQLSGKGTALPNNRFPTKTPLDGSNIQLTIDLDYQVVLHEELRRRIDETSAISAMGILMNPQTGSILAMATIPDFDANYPAKFPMETHKNRVLTDQFEPGSTFKFVAAAAALKYGLVNLDEEFFCENGQYTFAGEVVNDHEDYGLLTFPQIIENSSNVGMIKIAERIGSNRLYRTCRDFGFGMPTHINFAGESSGTLRRLENWSGFSIASVTIGQEVAVTTIQLAMAYSAIANGGFLMKPRLVSQIVNNNGKSVYREEPEVLRKISEPGVMKDLTAMLIRVVDTGTGTSARIPGWSIAGKTGTAEKFIDGEYSTSKYISNFAGFFPAENPQIVGVLVLNEPRYGLHWGGIGAAPIFRRVINRIINMDDSIQILKDKYKDTEEPLLMVDAYRNEPKKADLLPKNLSTRAVYTQIAQNENAVPDVRGMSLLQAKVVLRQFGYQTKFSGSGQVNWQSPKPGTILAAGSICTIGLQ</sequence>
<dbReference type="SUPFAM" id="SSF56519">
    <property type="entry name" value="Penicillin binding protein dimerisation domain"/>
    <property type="match status" value="1"/>
</dbReference>
<dbReference type="GO" id="GO:0005886">
    <property type="term" value="C:plasma membrane"/>
    <property type="evidence" value="ECO:0007669"/>
    <property type="project" value="TreeGrafter"/>
</dbReference>
<dbReference type="GO" id="GO:0008658">
    <property type="term" value="F:penicillin binding"/>
    <property type="evidence" value="ECO:0007669"/>
    <property type="project" value="InterPro"/>
</dbReference>
<proteinExistence type="predicted"/>
<dbReference type="Pfam" id="PF03793">
    <property type="entry name" value="PASTA"/>
    <property type="match status" value="1"/>
</dbReference>
<dbReference type="EMBL" id="UINC01000468">
    <property type="protein sequence ID" value="SUZ55913.1"/>
    <property type="molecule type" value="Genomic_DNA"/>
</dbReference>
<dbReference type="InterPro" id="IPR001460">
    <property type="entry name" value="PCN-bd_Tpept"/>
</dbReference>
<dbReference type="Pfam" id="PF00905">
    <property type="entry name" value="Transpeptidase"/>
    <property type="match status" value="1"/>
</dbReference>
<dbReference type="CDD" id="cd06575">
    <property type="entry name" value="PASTA_Pbp2x-like_2"/>
    <property type="match status" value="1"/>
</dbReference>
<dbReference type="PANTHER" id="PTHR30627">
    <property type="entry name" value="PEPTIDOGLYCAN D,D-TRANSPEPTIDASE"/>
    <property type="match status" value="1"/>
</dbReference>
<protein>
    <recommendedName>
        <fullName evidence="3">PASTA domain-containing protein</fullName>
    </recommendedName>
</protein>
<dbReference type="InterPro" id="IPR036138">
    <property type="entry name" value="PBP_dimer_sf"/>
</dbReference>
<accession>A0A381NR11</accession>
<feature type="domain" description="PASTA" evidence="3">
    <location>
        <begin position="587"/>
        <end position="644"/>
    </location>
</feature>
<dbReference type="InterPro" id="IPR012338">
    <property type="entry name" value="Beta-lactam/transpept-like"/>
</dbReference>
<keyword evidence="2" id="KW-0472">Membrane</keyword>
<evidence type="ECO:0000313" key="4">
    <source>
        <dbReference type="EMBL" id="SUZ55913.1"/>
    </source>
</evidence>
<dbReference type="InterPro" id="IPR050515">
    <property type="entry name" value="Beta-lactam/transpept"/>
</dbReference>
<dbReference type="Pfam" id="PF03717">
    <property type="entry name" value="PBP_dimer"/>
    <property type="match status" value="1"/>
</dbReference>
<comment type="subcellular location">
    <subcellularLocation>
        <location evidence="1">Membrane</location>
    </subcellularLocation>
</comment>
<evidence type="ECO:0000256" key="2">
    <source>
        <dbReference type="ARBA" id="ARBA00023136"/>
    </source>
</evidence>
<evidence type="ECO:0000256" key="1">
    <source>
        <dbReference type="ARBA" id="ARBA00004370"/>
    </source>
</evidence>
<reference evidence="4" key="1">
    <citation type="submission" date="2018-05" db="EMBL/GenBank/DDBJ databases">
        <authorList>
            <person name="Lanie J.A."/>
            <person name="Ng W.-L."/>
            <person name="Kazmierczak K.M."/>
            <person name="Andrzejewski T.M."/>
            <person name="Davidsen T.M."/>
            <person name="Wayne K.J."/>
            <person name="Tettelin H."/>
            <person name="Glass J.I."/>
            <person name="Rusch D."/>
            <person name="Podicherti R."/>
            <person name="Tsui H.-C.T."/>
            <person name="Winkler M.E."/>
        </authorList>
    </citation>
    <scope>NUCLEOTIDE SEQUENCE</scope>
</reference>
<dbReference type="PROSITE" id="PS51178">
    <property type="entry name" value="PASTA"/>
    <property type="match status" value="1"/>
</dbReference>
<dbReference type="Gene3D" id="3.40.710.10">
    <property type="entry name" value="DD-peptidase/beta-lactamase superfamily"/>
    <property type="match status" value="1"/>
</dbReference>
<name>A0A381NR11_9ZZZZ</name>
<dbReference type="InterPro" id="IPR005543">
    <property type="entry name" value="PASTA_dom"/>
</dbReference>
<dbReference type="Gene3D" id="3.30.450.330">
    <property type="match status" value="1"/>
</dbReference>
<dbReference type="AlphaFoldDB" id="A0A381NR11"/>